<feature type="region of interest" description="Disordered" evidence="1">
    <location>
        <begin position="31"/>
        <end position="54"/>
    </location>
</feature>
<reference evidence="2 3" key="1">
    <citation type="submission" date="2023-08" db="EMBL/GenBank/DDBJ databases">
        <title>Implementing the SeqCode for naming new Mesorhizobium species isolated from Vachellia karroo root nodules.</title>
        <authorList>
            <person name="Van Lill M."/>
        </authorList>
    </citation>
    <scope>NUCLEOTIDE SEQUENCE [LARGE SCALE GENOMIC DNA]</scope>
    <source>
        <strain evidence="2 3">VK25D</strain>
    </source>
</reference>
<proteinExistence type="predicted"/>
<keyword evidence="3" id="KW-1185">Reference proteome</keyword>
<organism evidence="2 3">
    <name type="scientific">Mesorhizobium vachelliae</name>
    <dbReference type="NCBI Taxonomy" id="3072309"/>
    <lineage>
        <taxon>Bacteria</taxon>
        <taxon>Pseudomonadati</taxon>
        <taxon>Pseudomonadota</taxon>
        <taxon>Alphaproteobacteria</taxon>
        <taxon>Hyphomicrobiales</taxon>
        <taxon>Phyllobacteriaceae</taxon>
        <taxon>Mesorhizobium</taxon>
    </lineage>
</organism>
<dbReference type="RefSeq" id="WP_320252214.1">
    <property type="nucleotide sequence ID" value="NZ_JAVIIQ010000013.1"/>
</dbReference>
<evidence type="ECO:0000256" key="1">
    <source>
        <dbReference type="SAM" id="MobiDB-lite"/>
    </source>
</evidence>
<evidence type="ECO:0000313" key="3">
    <source>
        <dbReference type="Proteomes" id="UP001285154"/>
    </source>
</evidence>
<evidence type="ECO:0000313" key="2">
    <source>
        <dbReference type="EMBL" id="MDX8534585.1"/>
    </source>
</evidence>
<dbReference type="EMBL" id="JAVIIQ010000013">
    <property type="protein sequence ID" value="MDX8534585.1"/>
    <property type="molecule type" value="Genomic_DNA"/>
</dbReference>
<accession>A0ABU5AA59</accession>
<gene>
    <name evidence="2" type="ORF">RFM42_26580</name>
</gene>
<name>A0ABU5AA59_9HYPH</name>
<dbReference type="Proteomes" id="UP001285154">
    <property type="component" value="Unassembled WGS sequence"/>
</dbReference>
<comment type="caution">
    <text evidence="2">The sequence shown here is derived from an EMBL/GenBank/DDBJ whole genome shotgun (WGS) entry which is preliminary data.</text>
</comment>
<sequence length="63" mass="6972">MNKPKSEPASTFYARLVARTGTNIDLEKITSEGHQIHTGPELPLEPIEAEPEKGPFAIRVETK</sequence>
<protein>
    <submittedName>
        <fullName evidence="2">Uncharacterized protein</fullName>
    </submittedName>
</protein>